<dbReference type="Gene3D" id="3.50.50.60">
    <property type="entry name" value="FAD/NAD(P)-binding domain"/>
    <property type="match status" value="1"/>
</dbReference>
<comment type="caution">
    <text evidence="3">The sequence shown here is derived from an EMBL/GenBank/DDBJ whole genome shotgun (WGS) entry which is preliminary data.</text>
</comment>
<accession>A0ABU0P5J3</accession>
<name>A0ABU0P5J3_9MICO</name>
<dbReference type="PANTHER" id="PTHR43476">
    <property type="entry name" value="3-(3-HYDROXY-PHENYL)PROPIONATE/3-HYDROXYCINNAMIC ACID HYDROXYLASE"/>
    <property type="match status" value="1"/>
</dbReference>
<dbReference type="SUPFAM" id="SSF51905">
    <property type="entry name" value="FAD/NAD(P)-binding domain"/>
    <property type="match status" value="1"/>
</dbReference>
<dbReference type="PRINTS" id="PR00420">
    <property type="entry name" value="RNGMNOXGNASE"/>
</dbReference>
<reference evidence="3 4" key="1">
    <citation type="submission" date="2023-07" db="EMBL/GenBank/DDBJ databases">
        <title>Comparative genomics of wheat-associated soil bacteria to identify genetic determinants of phenazine resistance.</title>
        <authorList>
            <person name="Mouncey N."/>
        </authorList>
    </citation>
    <scope>NUCLEOTIDE SEQUENCE [LARGE SCALE GENOMIC DNA]</scope>
    <source>
        <strain evidence="3 4">W2I7</strain>
    </source>
</reference>
<gene>
    <name evidence="3" type="ORF">QFZ46_000141</name>
</gene>
<evidence type="ECO:0000259" key="2">
    <source>
        <dbReference type="Pfam" id="PF01494"/>
    </source>
</evidence>
<dbReference type="RefSeq" id="WP_307357299.1">
    <property type="nucleotide sequence ID" value="NZ_JAUSXK010000001.1"/>
</dbReference>
<keyword evidence="1" id="KW-0560">Oxidoreductase</keyword>
<dbReference type="Pfam" id="PF01494">
    <property type="entry name" value="FAD_binding_3"/>
    <property type="match status" value="1"/>
</dbReference>
<dbReference type="Gene3D" id="3.30.70.2450">
    <property type="match status" value="1"/>
</dbReference>
<dbReference type="PANTHER" id="PTHR43476:SF3">
    <property type="entry name" value="FAD-BINDING MONOOXYGENASE"/>
    <property type="match status" value="1"/>
</dbReference>
<dbReference type="InterPro" id="IPR002938">
    <property type="entry name" value="FAD-bd"/>
</dbReference>
<dbReference type="EMBL" id="JAUSXK010000001">
    <property type="protein sequence ID" value="MDQ0641981.1"/>
    <property type="molecule type" value="Genomic_DNA"/>
</dbReference>
<keyword evidence="4" id="KW-1185">Reference proteome</keyword>
<sequence>MPDHDVAIVGGGPVGLVLACLLAQVGVDIALFEQRETGDDRSRAIGIHPPGRAALDAVGVGEDARRQALELHGGDVLCDGRVLASVSFTTRQEVLILPQHRTHALLVERLAHLQPDAVRLGHAVRDVRDEGDVVRLVIEAGGVGHETTASIVVGADGVRSGIRRRLGIPWRERRGSGSYTMADVADEGASTRVRLYCESGGIVESFPLPEGRRRWVVSDPLNRLRDGAAFAQEIEERTGVRLDRATEIAPTPFRAQQHRAARAAVGRAVLLGDALHETSPIGGQGMNLGWNGARQLAVAIERSLRSAAPDFSAYERGALRSAARAQRRSSFYMTMGHPLHGFGLSARNTLIRALGSAPLRRSTADLITMRGL</sequence>
<protein>
    <submittedName>
        <fullName evidence="3">2-polyprenyl-6-methoxyphenol hydroxylase-like FAD-dependent oxidoreductase</fullName>
    </submittedName>
</protein>
<evidence type="ECO:0000313" key="4">
    <source>
        <dbReference type="Proteomes" id="UP001239085"/>
    </source>
</evidence>
<organism evidence="3 4">
    <name type="scientific">Microbacterium murale</name>
    <dbReference type="NCBI Taxonomy" id="1081040"/>
    <lineage>
        <taxon>Bacteria</taxon>
        <taxon>Bacillati</taxon>
        <taxon>Actinomycetota</taxon>
        <taxon>Actinomycetes</taxon>
        <taxon>Micrococcales</taxon>
        <taxon>Microbacteriaceae</taxon>
        <taxon>Microbacterium</taxon>
    </lineage>
</organism>
<feature type="domain" description="FAD-binding" evidence="2">
    <location>
        <begin position="4"/>
        <end position="326"/>
    </location>
</feature>
<dbReference type="InterPro" id="IPR050631">
    <property type="entry name" value="PheA/TfdB_FAD_monoxygenase"/>
</dbReference>
<proteinExistence type="predicted"/>
<evidence type="ECO:0000256" key="1">
    <source>
        <dbReference type="ARBA" id="ARBA00023002"/>
    </source>
</evidence>
<dbReference type="InterPro" id="IPR036188">
    <property type="entry name" value="FAD/NAD-bd_sf"/>
</dbReference>
<evidence type="ECO:0000313" key="3">
    <source>
        <dbReference type="EMBL" id="MDQ0641981.1"/>
    </source>
</evidence>
<dbReference type="Proteomes" id="UP001239085">
    <property type="component" value="Unassembled WGS sequence"/>
</dbReference>